<proteinExistence type="predicted"/>
<keyword evidence="1" id="KW-1133">Transmembrane helix</keyword>
<evidence type="ECO:0000256" key="1">
    <source>
        <dbReference type="SAM" id="Phobius"/>
    </source>
</evidence>
<name>A0A1J4TAM5_9BACT</name>
<keyword evidence="1" id="KW-0472">Membrane</keyword>
<accession>A0A1J4TAM5</accession>
<dbReference type="AlphaFoldDB" id="A0A1J4TAM5"/>
<evidence type="ECO:0000313" key="3">
    <source>
        <dbReference type="Proteomes" id="UP000182860"/>
    </source>
</evidence>
<protein>
    <submittedName>
        <fullName evidence="2">Uncharacterized protein</fullName>
    </submittedName>
</protein>
<gene>
    <name evidence="2" type="ORF">AUJ35_00325</name>
</gene>
<reference evidence="2 3" key="1">
    <citation type="journal article" date="2016" name="Environ. Microbiol.">
        <title>Genomic resolution of a cold subsurface aquifer community provides metabolic insights for novel microbes adapted to high CO concentrations.</title>
        <authorList>
            <person name="Probst A.J."/>
            <person name="Castelle C.J."/>
            <person name="Singh A."/>
            <person name="Brown C.T."/>
            <person name="Anantharaman K."/>
            <person name="Sharon I."/>
            <person name="Hug L.A."/>
            <person name="Burstein D."/>
            <person name="Emerson J.B."/>
            <person name="Thomas B.C."/>
            <person name="Banfield J.F."/>
        </authorList>
    </citation>
    <scope>NUCLEOTIDE SEQUENCE [LARGE SCALE GENOMIC DNA]</scope>
    <source>
        <strain evidence="2">CG1_02_41_21</strain>
    </source>
</reference>
<organism evidence="2 3">
    <name type="scientific">Candidatus Falkowbacteria bacterium CG1_02_41_21</name>
    <dbReference type="NCBI Taxonomy" id="1805147"/>
    <lineage>
        <taxon>Bacteria</taxon>
        <taxon>Candidatus Falkowiibacteriota</taxon>
    </lineage>
</organism>
<dbReference type="Proteomes" id="UP000182860">
    <property type="component" value="Unassembled WGS sequence"/>
</dbReference>
<comment type="caution">
    <text evidence="2">The sequence shown here is derived from an EMBL/GenBank/DDBJ whole genome shotgun (WGS) entry which is preliminary data.</text>
</comment>
<keyword evidence="1" id="KW-0812">Transmembrane</keyword>
<evidence type="ECO:0000313" key="2">
    <source>
        <dbReference type="EMBL" id="OIO08401.1"/>
    </source>
</evidence>
<feature type="transmembrane region" description="Helical" evidence="1">
    <location>
        <begin position="6"/>
        <end position="25"/>
    </location>
</feature>
<sequence>MITESIIIAILVLVIIYLKMRIYALKKMLHILGPKTTEESSAKIIIDCAAPPFVPDGYTVEEH</sequence>
<dbReference type="EMBL" id="MNUV01000007">
    <property type="protein sequence ID" value="OIO08401.1"/>
    <property type="molecule type" value="Genomic_DNA"/>
</dbReference>